<evidence type="ECO:0000313" key="3">
    <source>
        <dbReference type="EMBL" id="KAK6929246.1"/>
    </source>
</evidence>
<dbReference type="AlphaFoldDB" id="A0AAN8VG61"/>
<evidence type="ECO:0000256" key="2">
    <source>
        <dbReference type="SAM" id="MobiDB-lite"/>
    </source>
</evidence>
<proteinExistence type="predicted"/>
<evidence type="ECO:0000313" key="4">
    <source>
        <dbReference type="Proteomes" id="UP001370490"/>
    </source>
</evidence>
<protein>
    <submittedName>
        <fullName evidence="3">Uncharacterized protein</fullName>
    </submittedName>
</protein>
<organism evidence="3 4">
    <name type="scientific">Dillenia turbinata</name>
    <dbReference type="NCBI Taxonomy" id="194707"/>
    <lineage>
        <taxon>Eukaryota</taxon>
        <taxon>Viridiplantae</taxon>
        <taxon>Streptophyta</taxon>
        <taxon>Embryophyta</taxon>
        <taxon>Tracheophyta</taxon>
        <taxon>Spermatophyta</taxon>
        <taxon>Magnoliopsida</taxon>
        <taxon>eudicotyledons</taxon>
        <taxon>Gunneridae</taxon>
        <taxon>Pentapetalae</taxon>
        <taxon>Dilleniales</taxon>
        <taxon>Dilleniaceae</taxon>
        <taxon>Dillenia</taxon>
    </lineage>
</organism>
<sequence length="113" mass="12762">MSFFVEVASTRSQMPRVKAGKMKRGLRNEVSPVVQPRSTSAKVSVPDSSATGNEYRALRRKYLLLEEESFTVGKKLREVEDEVKELEEEKLALLDQLVVLEGLIDPSELEPQL</sequence>
<dbReference type="PANTHER" id="PTHR37740">
    <property type="entry name" value="OS02G0193500 PROTEIN"/>
    <property type="match status" value="1"/>
</dbReference>
<accession>A0AAN8VG61</accession>
<name>A0AAN8VG61_9MAGN</name>
<dbReference type="PANTHER" id="PTHR37740:SF1">
    <property type="entry name" value="OS02G0193500 PROTEIN"/>
    <property type="match status" value="1"/>
</dbReference>
<dbReference type="EMBL" id="JBAMMX010000013">
    <property type="protein sequence ID" value="KAK6929246.1"/>
    <property type="molecule type" value="Genomic_DNA"/>
</dbReference>
<comment type="caution">
    <text evidence="3">The sequence shown here is derived from an EMBL/GenBank/DDBJ whole genome shotgun (WGS) entry which is preliminary data.</text>
</comment>
<evidence type="ECO:0000256" key="1">
    <source>
        <dbReference type="SAM" id="Coils"/>
    </source>
</evidence>
<feature type="region of interest" description="Disordered" evidence="2">
    <location>
        <begin position="16"/>
        <end position="50"/>
    </location>
</feature>
<feature type="coiled-coil region" evidence="1">
    <location>
        <begin position="69"/>
        <end position="103"/>
    </location>
</feature>
<keyword evidence="4" id="KW-1185">Reference proteome</keyword>
<reference evidence="3 4" key="1">
    <citation type="submission" date="2023-12" db="EMBL/GenBank/DDBJ databases">
        <title>A high-quality genome assembly for Dillenia turbinata (Dilleniales).</title>
        <authorList>
            <person name="Chanderbali A."/>
        </authorList>
    </citation>
    <scope>NUCLEOTIDE SEQUENCE [LARGE SCALE GENOMIC DNA]</scope>
    <source>
        <strain evidence="3">LSX21</strain>
        <tissue evidence="3">Leaf</tissue>
    </source>
</reference>
<gene>
    <name evidence="3" type="ORF">RJ641_005451</name>
</gene>
<keyword evidence="1" id="KW-0175">Coiled coil</keyword>
<feature type="compositionally biased region" description="Polar residues" evidence="2">
    <location>
        <begin position="36"/>
        <end position="50"/>
    </location>
</feature>
<dbReference type="Proteomes" id="UP001370490">
    <property type="component" value="Unassembled WGS sequence"/>
</dbReference>